<accession>A0A0E9XLR7</accession>
<name>A0A0E9XLR7_ANGAN</name>
<reference evidence="2" key="1">
    <citation type="submission" date="2014-11" db="EMBL/GenBank/DDBJ databases">
        <authorList>
            <person name="Amaro Gonzalez C."/>
        </authorList>
    </citation>
    <scope>NUCLEOTIDE SEQUENCE</scope>
</reference>
<dbReference type="EMBL" id="GBXM01004963">
    <property type="protein sequence ID" value="JAI03615.1"/>
    <property type="molecule type" value="Transcribed_RNA"/>
</dbReference>
<protein>
    <submittedName>
        <fullName evidence="2">Uncharacterized protein</fullName>
    </submittedName>
</protein>
<reference evidence="2" key="2">
    <citation type="journal article" date="2015" name="Fish Shellfish Immunol.">
        <title>Early steps in the European eel (Anguilla anguilla)-Vibrio vulnificus interaction in the gills: Role of the RtxA13 toxin.</title>
        <authorList>
            <person name="Callol A."/>
            <person name="Pajuelo D."/>
            <person name="Ebbesson L."/>
            <person name="Teles M."/>
            <person name="MacKenzie S."/>
            <person name="Amaro C."/>
        </authorList>
    </citation>
    <scope>NUCLEOTIDE SEQUENCE</scope>
</reference>
<evidence type="ECO:0000313" key="2">
    <source>
        <dbReference type="EMBL" id="JAI03615.1"/>
    </source>
</evidence>
<dbReference type="AlphaFoldDB" id="A0A0E9XLR7"/>
<sequence>MVRHTFESFHLKLHCKVVLCLGLLGLNQAGDLKPKWLLSLRRSCLPSSKAFWEIKMSALHIDFTVEVHYLIAGYINYHLSC</sequence>
<keyword evidence="1" id="KW-0732">Signal</keyword>
<feature type="chain" id="PRO_5002435084" evidence="1">
    <location>
        <begin position="30"/>
        <end position="81"/>
    </location>
</feature>
<organism evidence="2">
    <name type="scientific">Anguilla anguilla</name>
    <name type="common">European freshwater eel</name>
    <name type="synonym">Muraena anguilla</name>
    <dbReference type="NCBI Taxonomy" id="7936"/>
    <lineage>
        <taxon>Eukaryota</taxon>
        <taxon>Metazoa</taxon>
        <taxon>Chordata</taxon>
        <taxon>Craniata</taxon>
        <taxon>Vertebrata</taxon>
        <taxon>Euteleostomi</taxon>
        <taxon>Actinopterygii</taxon>
        <taxon>Neopterygii</taxon>
        <taxon>Teleostei</taxon>
        <taxon>Anguilliformes</taxon>
        <taxon>Anguillidae</taxon>
        <taxon>Anguilla</taxon>
    </lineage>
</organism>
<feature type="signal peptide" evidence="1">
    <location>
        <begin position="1"/>
        <end position="29"/>
    </location>
</feature>
<evidence type="ECO:0000256" key="1">
    <source>
        <dbReference type="SAM" id="SignalP"/>
    </source>
</evidence>
<proteinExistence type="predicted"/>